<evidence type="ECO:0000256" key="12">
    <source>
        <dbReference type="ARBA" id="ARBA00042244"/>
    </source>
</evidence>
<keyword evidence="9" id="KW-0675">Receptor</keyword>
<organism evidence="13 14">
    <name type="scientific">Ranatra chinensis</name>
    <dbReference type="NCBI Taxonomy" id="642074"/>
    <lineage>
        <taxon>Eukaryota</taxon>
        <taxon>Metazoa</taxon>
        <taxon>Ecdysozoa</taxon>
        <taxon>Arthropoda</taxon>
        <taxon>Hexapoda</taxon>
        <taxon>Insecta</taxon>
        <taxon>Pterygota</taxon>
        <taxon>Neoptera</taxon>
        <taxon>Paraneoptera</taxon>
        <taxon>Hemiptera</taxon>
        <taxon>Heteroptera</taxon>
        <taxon>Panheteroptera</taxon>
        <taxon>Nepomorpha</taxon>
        <taxon>Nepidae</taxon>
        <taxon>Ranatrinae</taxon>
        <taxon>Ranatra</taxon>
    </lineage>
</organism>
<dbReference type="EMBL" id="JBFDAA010000008">
    <property type="protein sequence ID" value="KAL1129912.1"/>
    <property type="molecule type" value="Genomic_DNA"/>
</dbReference>
<evidence type="ECO:0000256" key="3">
    <source>
        <dbReference type="ARBA" id="ARBA00010532"/>
    </source>
</evidence>
<keyword evidence="10" id="KW-0325">Glycoprotein</keyword>
<comment type="similarity">
    <text evidence="3">Belongs to the CD36 family.</text>
</comment>
<dbReference type="PANTHER" id="PTHR11923">
    <property type="entry name" value="SCAVENGER RECEPTOR CLASS B TYPE-1 SR-B1"/>
    <property type="match status" value="1"/>
</dbReference>
<evidence type="ECO:0000313" key="14">
    <source>
        <dbReference type="Proteomes" id="UP001558652"/>
    </source>
</evidence>
<dbReference type="GO" id="GO:0005901">
    <property type="term" value="C:caveola"/>
    <property type="evidence" value="ECO:0007669"/>
    <property type="project" value="UniProtKB-SubCell"/>
</dbReference>
<dbReference type="PANTHER" id="PTHR11923:SF110">
    <property type="entry name" value="SCAVENGER RECEPTOR CLASS B MEMBER 1"/>
    <property type="match status" value="1"/>
</dbReference>
<evidence type="ECO:0000256" key="6">
    <source>
        <dbReference type="ARBA" id="ARBA00022989"/>
    </source>
</evidence>
<evidence type="ECO:0000313" key="13">
    <source>
        <dbReference type="EMBL" id="KAL1129912.1"/>
    </source>
</evidence>
<proteinExistence type="inferred from homology"/>
<keyword evidence="14" id="KW-1185">Reference proteome</keyword>
<evidence type="ECO:0000256" key="10">
    <source>
        <dbReference type="ARBA" id="ARBA00023180"/>
    </source>
</evidence>
<evidence type="ECO:0000256" key="1">
    <source>
        <dbReference type="ARBA" id="ARBA00004189"/>
    </source>
</evidence>
<keyword evidence="4" id="KW-1003">Cell membrane</keyword>
<feature type="non-terminal residue" evidence="13">
    <location>
        <position position="1"/>
    </location>
</feature>
<comment type="caution">
    <text evidence="13">The sequence shown here is derived from an EMBL/GenBank/DDBJ whole genome shotgun (WGS) entry which is preliminary data.</text>
</comment>
<evidence type="ECO:0000256" key="5">
    <source>
        <dbReference type="ARBA" id="ARBA00022692"/>
    </source>
</evidence>
<evidence type="ECO:0000256" key="7">
    <source>
        <dbReference type="ARBA" id="ARBA00023136"/>
    </source>
</evidence>
<evidence type="ECO:0000256" key="2">
    <source>
        <dbReference type="ARBA" id="ARBA00004651"/>
    </source>
</evidence>
<evidence type="ECO:0000256" key="11">
    <source>
        <dbReference type="ARBA" id="ARBA00040821"/>
    </source>
</evidence>
<keyword evidence="5" id="KW-0812">Transmembrane</keyword>
<gene>
    <name evidence="13" type="ORF">AAG570_012856</name>
</gene>
<keyword evidence="7" id="KW-0472">Membrane</keyword>
<reference evidence="13 14" key="1">
    <citation type="submission" date="2024-07" db="EMBL/GenBank/DDBJ databases">
        <title>Chromosome-level genome assembly of the water stick insect Ranatra chinensis (Heteroptera: Nepidae).</title>
        <authorList>
            <person name="Liu X."/>
        </authorList>
    </citation>
    <scope>NUCLEOTIDE SEQUENCE [LARGE SCALE GENOMIC DNA]</scope>
    <source>
        <strain evidence="13">Cailab_2021Rc</strain>
        <tissue evidence="13">Muscle</tissue>
    </source>
</reference>
<evidence type="ECO:0000256" key="4">
    <source>
        <dbReference type="ARBA" id="ARBA00022475"/>
    </source>
</evidence>
<dbReference type="Proteomes" id="UP001558652">
    <property type="component" value="Unassembled WGS sequence"/>
</dbReference>
<comment type="subcellular location">
    <subcellularLocation>
        <location evidence="2">Cell membrane</location>
        <topology evidence="2">Multi-pass membrane protein</topology>
    </subcellularLocation>
    <subcellularLocation>
        <location evidence="1">Membrane</location>
        <location evidence="1">Caveola</location>
        <topology evidence="1">Multi-pass membrane protein</topology>
    </subcellularLocation>
</comment>
<name>A0ABD0YRH1_9HEMI</name>
<evidence type="ECO:0000256" key="8">
    <source>
        <dbReference type="ARBA" id="ARBA00023157"/>
    </source>
</evidence>
<dbReference type="PRINTS" id="PR01609">
    <property type="entry name" value="CD36FAMILY"/>
</dbReference>
<keyword evidence="6" id="KW-1133">Transmembrane helix</keyword>
<keyword evidence="8" id="KW-1015">Disulfide bond</keyword>
<dbReference type="AlphaFoldDB" id="A0ABD0YRH1"/>
<protein>
    <recommendedName>
        <fullName evidence="11">Scavenger receptor class B member 1</fullName>
    </recommendedName>
    <alternativeName>
        <fullName evidence="12">SR-BI</fullName>
    </alternativeName>
</protein>
<dbReference type="InterPro" id="IPR002159">
    <property type="entry name" value="CD36_fam"/>
</dbReference>
<dbReference type="Pfam" id="PF01130">
    <property type="entry name" value="CD36"/>
    <property type="match status" value="1"/>
</dbReference>
<sequence length="392" mass="45608">FQLVSIRNDIDVVFDLWQNPPTRPILSVYVFNYTNFAEALEGKEKPRVKEVGPFVFRERMQRINIHFNENKTVSFQENRTITYLPEESHGSINDTIRVPNIYLLAALNTGRKMYYVGQKVFSSIMSQVEVEPFQEVTINDFIWGYQDKFFELVSNLSQFLNQEKLHPFGFLAKRKGVHGDVVTVESGLEDVDRVAVIHRYDGASSIGHWSDARCDLIEGSEGAQFPGRMASHHKPLFIYSKDMCRRLPIKYSRETHSVDGFPVVEYLVPDDLFEYTNNTPENMCYKYDDAYPPDGVFYTGPCHKGVPMYISFPHFWQGSEELHEKIKGLEPNEYNHRSSFLIHNRLGICLLAKTRFQINIMLKKAPYIYQYTGVEDGTIFPIAWMEYVCIFY</sequence>
<accession>A0ABD0YRH1</accession>
<evidence type="ECO:0000256" key="9">
    <source>
        <dbReference type="ARBA" id="ARBA00023170"/>
    </source>
</evidence>